<dbReference type="SUPFAM" id="SSF56601">
    <property type="entry name" value="beta-lactamase/transpeptidase-like"/>
    <property type="match status" value="1"/>
</dbReference>
<dbReference type="Pfam" id="PF00144">
    <property type="entry name" value="Beta-lactamase"/>
    <property type="match status" value="1"/>
</dbReference>
<dbReference type="STRING" id="1314674.A0A0D7B5H6"/>
<dbReference type="PANTHER" id="PTHR22935:SF95">
    <property type="entry name" value="BETA-LACTAMASE-LIKE 1-RELATED"/>
    <property type="match status" value="1"/>
</dbReference>
<name>A0A0D7B5H6_9AGAR</name>
<sequence length="589" mass="64861">MKKHLGSRSSDVQGLTLSYARLISLLLLAILTGYHLSASKPREFLLSVESRKPGCRPRLPGTPFELPGTLESQDVQRALSQVDEHIRDVFATDDGIDGLAVAIVTSSGVLWEKYMGPLKANETDLAKRGHVDKHSIFRIASGSKLFTTLETLILREKGALSLDDPITKFFSHFSYKPGGWIPGHDERNFQREPITLRQLASHMSGLGREYPRGDMPHWPYSSEGAGPPPINGAPFPTIEETLEGLAAYPLVQCTSIQPVYSNAGIALLGQAAVVVNMRYEEARNIVGGPSTWRELVKRDVFQPLDLNGSFFTVNEHNERHVAVAKEDSEEVDLDFLDTMSSSGGQMSSLADYIKLMQTILDPTRPESLLPPRVVREWLQPMHGFLDDETEVGLIWEIQKMKDSYGRPLRLFEKHGTLGASRSVFSVNKDTGYGVVWMNTGASSVAGEAVHDVFEIMQPALDEILTKHSRTRYAGIWKGIGGDGRVKTADSEIVVSVDGGTLWVDKFVLNGADVLEVTQAGVSVPLWSTGREDEFRTMFGASRGCMSAWAGIDEGFSRGFPVDLLYFLNGSKEVEMHIPSAGVVLVRGEQ</sequence>
<dbReference type="InterPro" id="IPR001466">
    <property type="entry name" value="Beta-lactam-related"/>
</dbReference>
<dbReference type="Gene3D" id="3.40.710.10">
    <property type="entry name" value="DD-peptidase/beta-lactamase superfamily"/>
    <property type="match status" value="1"/>
</dbReference>
<dbReference type="EMBL" id="KN880589">
    <property type="protein sequence ID" value="KIY65470.1"/>
    <property type="molecule type" value="Genomic_DNA"/>
</dbReference>
<gene>
    <name evidence="3" type="ORF">CYLTODRAFT_424323</name>
</gene>
<keyword evidence="4" id="KW-1185">Reference proteome</keyword>
<evidence type="ECO:0000256" key="1">
    <source>
        <dbReference type="ARBA" id="ARBA00038473"/>
    </source>
</evidence>
<dbReference type="Proteomes" id="UP000054007">
    <property type="component" value="Unassembled WGS sequence"/>
</dbReference>
<dbReference type="PANTHER" id="PTHR22935">
    <property type="entry name" value="PENICILLIN-BINDING PROTEIN"/>
    <property type="match status" value="1"/>
</dbReference>
<feature type="domain" description="Beta-lactamase-related" evidence="2">
    <location>
        <begin position="91"/>
        <end position="443"/>
    </location>
</feature>
<proteinExistence type="inferred from homology"/>
<evidence type="ECO:0000259" key="2">
    <source>
        <dbReference type="Pfam" id="PF00144"/>
    </source>
</evidence>
<dbReference type="InterPro" id="IPR012338">
    <property type="entry name" value="Beta-lactam/transpept-like"/>
</dbReference>
<comment type="similarity">
    <text evidence="1">Belongs to the beta-lactamase family.</text>
</comment>
<organism evidence="3 4">
    <name type="scientific">Cylindrobasidium torrendii FP15055 ss-10</name>
    <dbReference type="NCBI Taxonomy" id="1314674"/>
    <lineage>
        <taxon>Eukaryota</taxon>
        <taxon>Fungi</taxon>
        <taxon>Dikarya</taxon>
        <taxon>Basidiomycota</taxon>
        <taxon>Agaricomycotina</taxon>
        <taxon>Agaricomycetes</taxon>
        <taxon>Agaricomycetidae</taxon>
        <taxon>Agaricales</taxon>
        <taxon>Marasmiineae</taxon>
        <taxon>Physalacriaceae</taxon>
        <taxon>Cylindrobasidium</taxon>
    </lineage>
</organism>
<reference evidence="3 4" key="1">
    <citation type="journal article" date="2015" name="Fungal Genet. Biol.">
        <title>Evolution of novel wood decay mechanisms in Agaricales revealed by the genome sequences of Fistulina hepatica and Cylindrobasidium torrendii.</title>
        <authorList>
            <person name="Floudas D."/>
            <person name="Held B.W."/>
            <person name="Riley R."/>
            <person name="Nagy L.G."/>
            <person name="Koehler G."/>
            <person name="Ransdell A.S."/>
            <person name="Younus H."/>
            <person name="Chow J."/>
            <person name="Chiniquy J."/>
            <person name="Lipzen A."/>
            <person name="Tritt A."/>
            <person name="Sun H."/>
            <person name="Haridas S."/>
            <person name="LaButti K."/>
            <person name="Ohm R.A."/>
            <person name="Kues U."/>
            <person name="Blanchette R.A."/>
            <person name="Grigoriev I.V."/>
            <person name="Minto R.E."/>
            <person name="Hibbett D.S."/>
        </authorList>
    </citation>
    <scope>NUCLEOTIDE SEQUENCE [LARGE SCALE GENOMIC DNA]</scope>
    <source>
        <strain evidence="3 4">FP15055 ss-10</strain>
    </source>
</reference>
<dbReference type="OrthoDB" id="428260at2759"/>
<evidence type="ECO:0000313" key="4">
    <source>
        <dbReference type="Proteomes" id="UP000054007"/>
    </source>
</evidence>
<dbReference type="InterPro" id="IPR051478">
    <property type="entry name" value="Beta-lactamase-like_AB/R"/>
</dbReference>
<evidence type="ECO:0000313" key="3">
    <source>
        <dbReference type="EMBL" id="KIY65470.1"/>
    </source>
</evidence>
<accession>A0A0D7B5H6</accession>
<protein>
    <submittedName>
        <fullName evidence="3">Beta-lactamase/transpeptidase-like protein</fullName>
    </submittedName>
</protein>
<dbReference type="AlphaFoldDB" id="A0A0D7B5H6"/>